<name>G2YJJ8_BOTF4</name>
<dbReference type="InParanoid" id="G2YJJ8"/>
<protein>
    <submittedName>
        <fullName evidence="1">Uncharacterized protein</fullName>
    </submittedName>
</protein>
<dbReference type="Proteomes" id="UP000008177">
    <property type="component" value="Unplaced contigs"/>
</dbReference>
<dbReference type="AlphaFoldDB" id="G2YJJ8"/>
<evidence type="ECO:0000313" key="1">
    <source>
        <dbReference type="EMBL" id="CCD51915.1"/>
    </source>
</evidence>
<reference evidence="2" key="1">
    <citation type="journal article" date="2011" name="PLoS Genet.">
        <title>Genomic analysis of the necrotrophic fungal pathogens Sclerotinia sclerotiorum and Botrytis cinerea.</title>
        <authorList>
            <person name="Amselem J."/>
            <person name="Cuomo C.A."/>
            <person name="van Kan J.A."/>
            <person name="Viaud M."/>
            <person name="Benito E.P."/>
            <person name="Couloux A."/>
            <person name="Coutinho P.M."/>
            <person name="de Vries R.P."/>
            <person name="Dyer P.S."/>
            <person name="Fillinger S."/>
            <person name="Fournier E."/>
            <person name="Gout L."/>
            <person name="Hahn M."/>
            <person name="Kohn L."/>
            <person name="Lapalu N."/>
            <person name="Plummer K.M."/>
            <person name="Pradier J.M."/>
            <person name="Quevillon E."/>
            <person name="Sharon A."/>
            <person name="Simon A."/>
            <person name="ten Have A."/>
            <person name="Tudzynski B."/>
            <person name="Tudzynski P."/>
            <person name="Wincker P."/>
            <person name="Andrew M."/>
            <person name="Anthouard V."/>
            <person name="Beever R.E."/>
            <person name="Beffa R."/>
            <person name="Benoit I."/>
            <person name="Bouzid O."/>
            <person name="Brault B."/>
            <person name="Chen Z."/>
            <person name="Choquer M."/>
            <person name="Collemare J."/>
            <person name="Cotton P."/>
            <person name="Danchin E.G."/>
            <person name="Da Silva C."/>
            <person name="Gautier A."/>
            <person name="Giraud C."/>
            <person name="Giraud T."/>
            <person name="Gonzalez C."/>
            <person name="Grossetete S."/>
            <person name="Guldener U."/>
            <person name="Henrissat B."/>
            <person name="Howlett B.J."/>
            <person name="Kodira C."/>
            <person name="Kretschmer M."/>
            <person name="Lappartient A."/>
            <person name="Leroch M."/>
            <person name="Levis C."/>
            <person name="Mauceli E."/>
            <person name="Neuveglise C."/>
            <person name="Oeser B."/>
            <person name="Pearson M."/>
            <person name="Poulain J."/>
            <person name="Poussereau N."/>
            <person name="Quesneville H."/>
            <person name="Rascle C."/>
            <person name="Schumacher J."/>
            <person name="Segurens B."/>
            <person name="Sexton A."/>
            <person name="Silva E."/>
            <person name="Sirven C."/>
            <person name="Soanes D.M."/>
            <person name="Talbot N.J."/>
            <person name="Templeton M."/>
            <person name="Yandava C."/>
            <person name="Yarden O."/>
            <person name="Zeng Q."/>
            <person name="Rollins J.A."/>
            <person name="Lebrun M.H."/>
            <person name="Dickman M."/>
        </authorList>
    </citation>
    <scope>NUCLEOTIDE SEQUENCE [LARGE SCALE GENOMIC DNA]</scope>
    <source>
        <strain evidence="2">T4</strain>
    </source>
</reference>
<proteinExistence type="predicted"/>
<dbReference type="HOGENOM" id="CLU_3335489_0_0_1"/>
<dbReference type="EMBL" id="FQ790338">
    <property type="protein sequence ID" value="CCD51915.1"/>
    <property type="molecule type" value="Genomic_DNA"/>
</dbReference>
<evidence type="ECO:0000313" key="2">
    <source>
        <dbReference type="Proteomes" id="UP000008177"/>
    </source>
</evidence>
<organism evidence="1 2">
    <name type="scientific">Botryotinia fuckeliana (strain T4)</name>
    <name type="common">Noble rot fungus</name>
    <name type="synonym">Botrytis cinerea</name>
    <dbReference type="NCBI Taxonomy" id="999810"/>
    <lineage>
        <taxon>Eukaryota</taxon>
        <taxon>Fungi</taxon>
        <taxon>Dikarya</taxon>
        <taxon>Ascomycota</taxon>
        <taxon>Pezizomycotina</taxon>
        <taxon>Leotiomycetes</taxon>
        <taxon>Helotiales</taxon>
        <taxon>Sclerotiniaceae</taxon>
        <taxon>Botrytis</taxon>
    </lineage>
</organism>
<accession>G2YJJ8</accession>
<sequence length="38" mass="4358">MNPSEPFFPFSFSLLFALFALFAKNPREWAESSDESSL</sequence>
<gene>
    <name evidence="1" type="ORF">BofuT4_uP084390.1</name>
</gene>